<organism evidence="2 3">
    <name type="scientific">Acidovorax bellezanensis</name>
    <dbReference type="NCBI Taxonomy" id="2976702"/>
    <lineage>
        <taxon>Bacteria</taxon>
        <taxon>Pseudomonadati</taxon>
        <taxon>Pseudomonadota</taxon>
        <taxon>Betaproteobacteria</taxon>
        <taxon>Burkholderiales</taxon>
        <taxon>Comamonadaceae</taxon>
        <taxon>Acidovorax</taxon>
    </lineage>
</organism>
<dbReference type="RefSeq" id="WP_261500756.1">
    <property type="nucleotide sequence ID" value="NZ_JAODYH010000005.1"/>
</dbReference>
<dbReference type="SUPFAM" id="SSF53474">
    <property type="entry name" value="alpha/beta-Hydrolases"/>
    <property type="match status" value="1"/>
</dbReference>
<evidence type="ECO:0000313" key="3">
    <source>
        <dbReference type="Proteomes" id="UP001525968"/>
    </source>
</evidence>
<accession>A0ABT2PM04</accession>
<dbReference type="EMBL" id="JAODYH010000005">
    <property type="protein sequence ID" value="MCT9811512.1"/>
    <property type="molecule type" value="Genomic_DNA"/>
</dbReference>
<evidence type="ECO:0000259" key="1">
    <source>
        <dbReference type="Pfam" id="PF12697"/>
    </source>
</evidence>
<sequence length="652" mass="72091">MSLLTLFRPILARAWRQAATPWLPLCVAVLLTGCAGVKVSSIQPSDYLSQKRSDILTEGELSAATQESLRVIGLELKACEARPAECRQTIASTPGLTDERRLSSLAELWTQAAMQSQRNAPNSHGSDEIDAWMEAARHAYAYLFFSSRKSSERVLEDRQTQVRDYYNYAVQQAITGLFHHSQASHVEALESSVLPWNGWTLHTDLSGIWLPRDVRMPRELIPASSLTFSGLRNVYRRDGLGAELVAVFPTDEPALASQSRKAPDAAFQEAPYPAITALLRFEGSTLAEVLRTRDIHIQMYDPYRFNNVQLAGEEVPLAANFTSGYGLWLARSGFSTQALRSLLGADNGLLRPKIYLMQPYDPSRRVIVMLHGLASSPEAWINVANEVLGDETLRQNYQIWQVYYPTNAPLALNNRAIREALQTTFSHFDPKGLAAASQQTTLIGHSMGGVLSRLMVSSTGDNLGERLLADYQVPADQQDWLRQRMGELLDFEPLPSVTDAIFIAAPHRGTPVANHRIARWISNLITLPFAMLEQVGDVTRTLAQLKPRPGKQGLLRIPNSIDNLSDQDPFVRLSSRLPLAPGLRYHSIIGNAEPGVPLAESSDGVVPYSSAHLSGAESELVIVSGHSVQEHPKAIVEIRRILHTQLLRNAAP</sequence>
<comment type="caution">
    <text evidence="2">The sequence shown here is derived from an EMBL/GenBank/DDBJ whole genome shotgun (WGS) entry which is preliminary data.</text>
</comment>
<dbReference type="Gene3D" id="3.40.50.1820">
    <property type="entry name" value="alpha/beta hydrolase"/>
    <property type="match status" value="1"/>
</dbReference>
<dbReference type="GO" id="GO:0016787">
    <property type="term" value="F:hydrolase activity"/>
    <property type="evidence" value="ECO:0007669"/>
    <property type="project" value="UniProtKB-KW"/>
</dbReference>
<keyword evidence="3" id="KW-1185">Reference proteome</keyword>
<evidence type="ECO:0000313" key="2">
    <source>
        <dbReference type="EMBL" id="MCT9811512.1"/>
    </source>
</evidence>
<protein>
    <submittedName>
        <fullName evidence="2">Alpha/beta fold hydrolase</fullName>
    </submittedName>
</protein>
<name>A0ABT2PM04_9BURK</name>
<dbReference type="Proteomes" id="UP001525968">
    <property type="component" value="Unassembled WGS sequence"/>
</dbReference>
<dbReference type="InterPro" id="IPR000073">
    <property type="entry name" value="AB_hydrolase_1"/>
</dbReference>
<feature type="domain" description="AB hydrolase-1" evidence="1">
    <location>
        <begin position="367"/>
        <end position="637"/>
    </location>
</feature>
<reference evidence="2 3" key="1">
    <citation type="submission" date="2022-09" db="EMBL/GenBank/DDBJ databases">
        <title>Draft genome of isolate Be4.</title>
        <authorList>
            <person name="Sanchez-Castro I."/>
            <person name="Martinez-Rodriguez P."/>
            <person name="Descostes M."/>
            <person name="Merroun M."/>
        </authorList>
    </citation>
    <scope>NUCLEOTIDE SEQUENCE [LARGE SCALE GENOMIC DNA]</scope>
    <source>
        <strain evidence="2 3">Be4</strain>
    </source>
</reference>
<gene>
    <name evidence="2" type="ORF">N0K08_12755</name>
</gene>
<dbReference type="InterPro" id="IPR029058">
    <property type="entry name" value="AB_hydrolase_fold"/>
</dbReference>
<dbReference type="Pfam" id="PF12697">
    <property type="entry name" value="Abhydrolase_6"/>
    <property type="match status" value="1"/>
</dbReference>
<proteinExistence type="predicted"/>
<keyword evidence="2" id="KW-0378">Hydrolase</keyword>